<keyword evidence="7" id="KW-1185">Reference proteome</keyword>
<evidence type="ECO:0000256" key="5">
    <source>
        <dbReference type="ARBA" id="ARBA00023136"/>
    </source>
</evidence>
<comment type="subcellular location">
    <subcellularLocation>
        <location evidence="1">Cell membrane</location>
        <topology evidence="1">Multi-pass membrane protein</topology>
    </subcellularLocation>
</comment>
<evidence type="ECO:0000256" key="1">
    <source>
        <dbReference type="ARBA" id="ARBA00004651"/>
    </source>
</evidence>
<evidence type="ECO:0000256" key="3">
    <source>
        <dbReference type="ARBA" id="ARBA00022692"/>
    </source>
</evidence>
<dbReference type="GO" id="GO:0005886">
    <property type="term" value="C:plasma membrane"/>
    <property type="evidence" value="ECO:0007669"/>
    <property type="project" value="UniProtKB-SubCell"/>
</dbReference>
<dbReference type="PANTHER" id="PTHR30213:SF0">
    <property type="entry name" value="UPF0761 MEMBRANE PROTEIN YIHY"/>
    <property type="match status" value="1"/>
</dbReference>
<dbReference type="EMBL" id="AP023367">
    <property type="protein sequence ID" value="BCJ93443.1"/>
    <property type="molecule type" value="Genomic_DNA"/>
</dbReference>
<dbReference type="PANTHER" id="PTHR30213">
    <property type="entry name" value="INNER MEMBRANE PROTEIN YHJD"/>
    <property type="match status" value="1"/>
</dbReference>
<dbReference type="RefSeq" id="WP_184090656.1">
    <property type="nucleotide sequence ID" value="NZ_AP023367.1"/>
</dbReference>
<evidence type="ECO:0000313" key="7">
    <source>
        <dbReference type="Proteomes" id="UP000515561"/>
    </source>
</evidence>
<keyword evidence="2" id="KW-1003">Cell membrane</keyword>
<evidence type="ECO:0000256" key="2">
    <source>
        <dbReference type="ARBA" id="ARBA00022475"/>
    </source>
</evidence>
<dbReference type="InterPro" id="IPR017039">
    <property type="entry name" value="Virul_fac_BrkB"/>
</dbReference>
<proteinExistence type="predicted"/>
<dbReference type="AlphaFoldDB" id="A0A6S6QQ25"/>
<gene>
    <name evidence="6" type="ORF">acsn021_10120</name>
</gene>
<accession>A0A6S6QQ25</accession>
<protein>
    <submittedName>
        <fullName evidence="6">Transporter</fullName>
    </submittedName>
</protein>
<keyword evidence="4" id="KW-1133">Transmembrane helix</keyword>
<dbReference type="Proteomes" id="UP000515561">
    <property type="component" value="Chromosome"/>
</dbReference>
<reference evidence="6 7" key="1">
    <citation type="journal article" date="2016" name="Int. J. Syst. Evol. Microbiol.">
        <title>Descriptions of Anaerotaenia torta gen. nov., sp. nov. and Anaerocolumna cellulosilytica gen. nov., sp. nov. isolated from a methanogenic reactor of cattle waste.</title>
        <authorList>
            <person name="Uek A."/>
            <person name="Ohtaki Y."/>
            <person name="Kaku N."/>
            <person name="Ueki K."/>
        </authorList>
    </citation>
    <scope>NUCLEOTIDE SEQUENCE [LARGE SCALE GENOMIC DNA]</scope>
    <source>
        <strain evidence="6 7">SN021</strain>
    </source>
</reference>
<keyword evidence="5" id="KW-0472">Membrane</keyword>
<dbReference type="Pfam" id="PF03631">
    <property type="entry name" value="Virul_fac_BrkB"/>
    <property type="match status" value="1"/>
</dbReference>
<evidence type="ECO:0000256" key="4">
    <source>
        <dbReference type="ARBA" id="ARBA00022989"/>
    </source>
</evidence>
<name>A0A6S6QQ25_9FIRM</name>
<evidence type="ECO:0000313" key="6">
    <source>
        <dbReference type="EMBL" id="BCJ93443.1"/>
    </source>
</evidence>
<keyword evidence="3" id="KW-0812">Transmembrane</keyword>
<dbReference type="PIRSF" id="PIRSF035875">
    <property type="entry name" value="RNase_BN"/>
    <property type="match status" value="1"/>
</dbReference>
<sequence>MNLILSLYKIIQAFNRKVRDDNVSAFSAHAAFFVIISFFPFFMLLLTLVQYLPITENTLLTTLTQIFPASVNSLIIGIVKEIFDKASGTIISVTAISALWSASKGVLSIIKGLNAVYGIKESRNYFKLRFLSSVYTFVLAVMLIITMIILVFGNQLYIWIESKIPILSDLALVIISIRTIAGLLILTVFFVMLYTIIPNRNTRALKELPGALLCAAGWMGFSYLYSFYIDNMSNYSNTYGSLTAIVLFMLWFYFIMYILFIGGEINVVLSSGDLVYYLKYLLRHRKDYKRRQKIRATAIKQDSEDTTASK</sequence>
<dbReference type="NCBIfam" id="TIGR00765">
    <property type="entry name" value="yihY_not_rbn"/>
    <property type="match status" value="1"/>
</dbReference>
<organism evidence="6 7">
    <name type="scientific">Anaerocolumna cellulosilytica</name>
    <dbReference type="NCBI Taxonomy" id="433286"/>
    <lineage>
        <taxon>Bacteria</taxon>
        <taxon>Bacillati</taxon>
        <taxon>Bacillota</taxon>
        <taxon>Clostridia</taxon>
        <taxon>Lachnospirales</taxon>
        <taxon>Lachnospiraceae</taxon>
        <taxon>Anaerocolumna</taxon>
    </lineage>
</organism>
<dbReference type="KEGG" id="acel:acsn021_10120"/>